<dbReference type="SUPFAM" id="SSF46785">
    <property type="entry name" value="Winged helix' DNA-binding domain"/>
    <property type="match status" value="1"/>
</dbReference>
<dbReference type="PROSITE" id="PS50987">
    <property type="entry name" value="HTH_ARSR_2"/>
    <property type="match status" value="1"/>
</dbReference>
<evidence type="ECO:0000313" key="2">
    <source>
        <dbReference type="EMBL" id="TDC62374.1"/>
    </source>
</evidence>
<dbReference type="AlphaFoldDB" id="A0A4R4SIV6"/>
<sequence>MAFTPSFDGLKALAHPRRLQILERLGMYGPATSAMVARGLGLNTGATSYHLRELARHGFVEEE</sequence>
<dbReference type="Pfam" id="PF12840">
    <property type="entry name" value="HTH_20"/>
    <property type="match status" value="1"/>
</dbReference>
<dbReference type="InterPro" id="IPR036390">
    <property type="entry name" value="WH_DNA-bd_sf"/>
</dbReference>
<reference evidence="2 3" key="1">
    <citation type="submission" date="2019-03" db="EMBL/GenBank/DDBJ databases">
        <title>Draft genome sequences of novel Actinobacteria.</title>
        <authorList>
            <person name="Sahin N."/>
            <person name="Ay H."/>
            <person name="Saygin H."/>
        </authorList>
    </citation>
    <scope>NUCLEOTIDE SEQUENCE [LARGE SCALE GENOMIC DNA]</scope>
    <source>
        <strain evidence="2 3">DSM 41900</strain>
    </source>
</reference>
<dbReference type="InterPro" id="IPR011991">
    <property type="entry name" value="ArsR-like_HTH"/>
</dbReference>
<protein>
    <submittedName>
        <fullName evidence="2">ArsR family transcriptional regulator</fullName>
    </submittedName>
</protein>
<evidence type="ECO:0000259" key="1">
    <source>
        <dbReference type="PROSITE" id="PS50987"/>
    </source>
</evidence>
<comment type="caution">
    <text evidence="2">The sequence shown here is derived from an EMBL/GenBank/DDBJ whole genome shotgun (WGS) entry which is preliminary data.</text>
</comment>
<dbReference type="Gene3D" id="1.10.10.10">
    <property type="entry name" value="Winged helix-like DNA-binding domain superfamily/Winged helix DNA-binding domain"/>
    <property type="match status" value="1"/>
</dbReference>
<dbReference type="OrthoDB" id="7945987at2"/>
<feature type="domain" description="HTH arsR-type" evidence="1">
    <location>
        <begin position="1"/>
        <end position="63"/>
    </location>
</feature>
<dbReference type="GO" id="GO:0003700">
    <property type="term" value="F:DNA-binding transcription factor activity"/>
    <property type="evidence" value="ECO:0007669"/>
    <property type="project" value="InterPro"/>
</dbReference>
<keyword evidence="3" id="KW-1185">Reference proteome</keyword>
<dbReference type="RefSeq" id="WP_132822057.1">
    <property type="nucleotide sequence ID" value="NZ_SMKI01000653.1"/>
</dbReference>
<organism evidence="2 3">
    <name type="scientific">Streptomyces hainanensis</name>
    <dbReference type="NCBI Taxonomy" id="402648"/>
    <lineage>
        <taxon>Bacteria</taxon>
        <taxon>Bacillati</taxon>
        <taxon>Actinomycetota</taxon>
        <taxon>Actinomycetes</taxon>
        <taxon>Kitasatosporales</taxon>
        <taxon>Streptomycetaceae</taxon>
        <taxon>Streptomyces</taxon>
    </lineage>
</organism>
<feature type="non-terminal residue" evidence="2">
    <location>
        <position position="63"/>
    </location>
</feature>
<dbReference type="Proteomes" id="UP000295345">
    <property type="component" value="Unassembled WGS sequence"/>
</dbReference>
<gene>
    <name evidence="2" type="ORF">E1283_34175</name>
</gene>
<evidence type="ECO:0000313" key="3">
    <source>
        <dbReference type="Proteomes" id="UP000295345"/>
    </source>
</evidence>
<dbReference type="CDD" id="cd00090">
    <property type="entry name" value="HTH_ARSR"/>
    <property type="match status" value="1"/>
</dbReference>
<name>A0A4R4SIV6_9ACTN</name>
<dbReference type="InterPro" id="IPR036388">
    <property type="entry name" value="WH-like_DNA-bd_sf"/>
</dbReference>
<accession>A0A4R4SIV6</accession>
<dbReference type="EMBL" id="SMKI01000653">
    <property type="protein sequence ID" value="TDC62374.1"/>
    <property type="molecule type" value="Genomic_DNA"/>
</dbReference>
<dbReference type="InterPro" id="IPR001845">
    <property type="entry name" value="HTH_ArsR_DNA-bd_dom"/>
</dbReference>
<proteinExistence type="predicted"/>